<dbReference type="SUPFAM" id="SSF52402">
    <property type="entry name" value="Adenine nucleotide alpha hydrolases-like"/>
    <property type="match status" value="1"/>
</dbReference>
<keyword evidence="4" id="KW-0547">Nucleotide-binding</keyword>
<dbReference type="PANTHER" id="PTHR43033:SF5">
    <property type="entry name" value="TRNA(ILE)-LYSIDINE SYNTHETASE"/>
    <property type="match status" value="1"/>
</dbReference>
<dbReference type="PANTHER" id="PTHR43033">
    <property type="entry name" value="TRNA(ILE)-LYSIDINE SYNTHASE-RELATED"/>
    <property type="match status" value="1"/>
</dbReference>
<evidence type="ECO:0000256" key="6">
    <source>
        <dbReference type="ARBA" id="ARBA00048539"/>
    </source>
</evidence>
<dbReference type="EMBL" id="OZ019896">
    <property type="protein sequence ID" value="CAK9224401.1"/>
    <property type="molecule type" value="Genomic_DNA"/>
</dbReference>
<evidence type="ECO:0000256" key="3">
    <source>
        <dbReference type="ARBA" id="ARBA00022694"/>
    </source>
</evidence>
<keyword evidence="3" id="KW-0819">tRNA processing</keyword>
<protein>
    <recommendedName>
        <fullName evidence="1">tRNA(Ile)-lysidine synthetase</fullName>
        <ecNumber evidence="1">6.3.4.19</ecNumber>
    </recommendedName>
</protein>
<name>A0ABP0ULS7_9BRYO</name>
<keyword evidence="2" id="KW-0436">Ligase</keyword>
<dbReference type="Gene3D" id="3.40.50.620">
    <property type="entry name" value="HUPs"/>
    <property type="match status" value="1"/>
</dbReference>
<feature type="domain" description="tRNA(Ile)-lysidine/2-thiocytidine synthase N-terminal" evidence="7">
    <location>
        <begin position="41"/>
        <end position="255"/>
    </location>
</feature>
<evidence type="ECO:0000256" key="1">
    <source>
        <dbReference type="ARBA" id="ARBA00013267"/>
    </source>
</evidence>
<dbReference type="HAMAP" id="MF_01161">
    <property type="entry name" value="tRNA_Ile_lys_synt"/>
    <property type="match status" value="1"/>
</dbReference>
<proteinExistence type="inferred from homology"/>
<dbReference type="Pfam" id="PF01171">
    <property type="entry name" value="ATP_bind_3"/>
    <property type="match status" value="1"/>
</dbReference>
<dbReference type="NCBIfam" id="TIGR02432">
    <property type="entry name" value="lysidine_TilS_N"/>
    <property type="match status" value="1"/>
</dbReference>
<sequence>MERECGGCPLLLQHAAPSSGEIDSIFANRMQMAGITPHDRIAIAVSGGPDSMALCILTARWWQQQQQVKGLSHSVIEEAAAGMMMPLLSNHVLGMVVDHGLRPESAMEALSVQHWLARLGMECQVLKCNWVEGVPASGHLQEAARNARYNLMEQACRRHSIRILLMAHHADDQAELFMMRMARGSGIIGLAGMAFISSIFPRKPLLDGTCDLLLIRPLLDLTKYDLYRVCEKAGQEWIEDPTNRKQIFARNCIRQALEEPPFDELRVQIQHLIAACRKTRALLDKERDKLLQDIVSVSQIVDILSLLGFLLQFIAQREKPPRGRALQKLMDRIQLQPLQGAYTLGGCHVAPTPGSKGSKIMVCFSPDSPSPAMPSEMSLRPSSCPESRGWSSEVLQIPTSNSLERKCHSPRVFEIPGSNSQDSHVPVMEVKDGSPSVLEQGKAFGLISEAGMSLLQSLRMRISQTMMKAPKAEGALEEAEGRQVRDLRAGSRNHQLLPFGESCYFMNRFFVSWSPAAAAADIQTDIASGLSLNQNQRSQCCLLAEKPNVWVRYFGEEDWRYLSGTAKSADASRLSIDQRQKVPLCTIHLDSEQWVASSVMSAGEGANCGKHLAAKAQAALRILRCIPTPVRRGLPVLVNAQGLLLAIPSLGFQRCPWVSFLAIFHPRVPLGGGCASWV</sequence>
<gene>
    <name evidence="8" type="ORF">CSSPTR1EN2_LOCUS17313</name>
</gene>
<dbReference type="CDD" id="cd01992">
    <property type="entry name" value="TilS_N"/>
    <property type="match status" value="1"/>
</dbReference>
<accession>A0ABP0ULS7</accession>
<evidence type="ECO:0000256" key="4">
    <source>
        <dbReference type="ARBA" id="ARBA00022741"/>
    </source>
</evidence>
<keyword evidence="9" id="KW-1185">Reference proteome</keyword>
<comment type="catalytic activity">
    <reaction evidence="6">
        <text>cytidine(34) in tRNA(Ile2) + L-lysine + ATP = lysidine(34) in tRNA(Ile2) + AMP + diphosphate + H(+)</text>
        <dbReference type="Rhea" id="RHEA:43744"/>
        <dbReference type="Rhea" id="RHEA-COMP:10625"/>
        <dbReference type="Rhea" id="RHEA-COMP:10670"/>
        <dbReference type="ChEBI" id="CHEBI:15378"/>
        <dbReference type="ChEBI" id="CHEBI:30616"/>
        <dbReference type="ChEBI" id="CHEBI:32551"/>
        <dbReference type="ChEBI" id="CHEBI:33019"/>
        <dbReference type="ChEBI" id="CHEBI:82748"/>
        <dbReference type="ChEBI" id="CHEBI:83665"/>
        <dbReference type="ChEBI" id="CHEBI:456215"/>
        <dbReference type="EC" id="6.3.4.19"/>
    </reaction>
</comment>
<dbReference type="EC" id="6.3.4.19" evidence="1"/>
<evidence type="ECO:0000313" key="9">
    <source>
        <dbReference type="Proteomes" id="UP001497512"/>
    </source>
</evidence>
<organism evidence="8 9">
    <name type="scientific">Sphagnum troendelagicum</name>
    <dbReference type="NCBI Taxonomy" id="128251"/>
    <lineage>
        <taxon>Eukaryota</taxon>
        <taxon>Viridiplantae</taxon>
        <taxon>Streptophyta</taxon>
        <taxon>Embryophyta</taxon>
        <taxon>Bryophyta</taxon>
        <taxon>Sphagnophytina</taxon>
        <taxon>Sphagnopsida</taxon>
        <taxon>Sphagnales</taxon>
        <taxon>Sphagnaceae</taxon>
        <taxon>Sphagnum</taxon>
    </lineage>
</organism>
<reference evidence="8" key="1">
    <citation type="submission" date="2024-02" db="EMBL/GenBank/DDBJ databases">
        <authorList>
            <consortium name="ELIXIR-Norway"/>
            <consortium name="Elixir Norway"/>
        </authorList>
    </citation>
    <scope>NUCLEOTIDE SEQUENCE</scope>
</reference>
<dbReference type="InterPro" id="IPR011063">
    <property type="entry name" value="TilS/TtcA_N"/>
</dbReference>
<evidence type="ECO:0000256" key="5">
    <source>
        <dbReference type="ARBA" id="ARBA00022840"/>
    </source>
</evidence>
<keyword evidence="5" id="KW-0067">ATP-binding</keyword>
<dbReference type="InterPro" id="IPR012795">
    <property type="entry name" value="tRNA_Ile_lys_synt_N"/>
</dbReference>
<dbReference type="InterPro" id="IPR012094">
    <property type="entry name" value="tRNA_Ile_lys_synt"/>
</dbReference>
<dbReference type="Proteomes" id="UP001497512">
    <property type="component" value="Chromosome 4"/>
</dbReference>
<evidence type="ECO:0000259" key="7">
    <source>
        <dbReference type="Pfam" id="PF01171"/>
    </source>
</evidence>
<evidence type="ECO:0000256" key="2">
    <source>
        <dbReference type="ARBA" id="ARBA00022598"/>
    </source>
</evidence>
<evidence type="ECO:0000313" key="8">
    <source>
        <dbReference type="EMBL" id="CAK9224401.1"/>
    </source>
</evidence>
<dbReference type="InterPro" id="IPR014729">
    <property type="entry name" value="Rossmann-like_a/b/a_fold"/>
</dbReference>